<dbReference type="AlphaFoldDB" id="A0A7Y9ZAN1"/>
<organism evidence="4 5">
    <name type="scientific">Demequina lutea</name>
    <dbReference type="NCBI Taxonomy" id="431489"/>
    <lineage>
        <taxon>Bacteria</taxon>
        <taxon>Bacillati</taxon>
        <taxon>Actinomycetota</taxon>
        <taxon>Actinomycetes</taxon>
        <taxon>Micrococcales</taxon>
        <taxon>Demequinaceae</taxon>
        <taxon>Demequina</taxon>
    </lineage>
</organism>
<keyword evidence="1 4" id="KW-0808">Transferase</keyword>
<dbReference type="EMBL" id="JACBZO010000001">
    <property type="protein sequence ID" value="NYI41691.1"/>
    <property type="molecule type" value="Genomic_DNA"/>
</dbReference>
<evidence type="ECO:0000313" key="5">
    <source>
        <dbReference type="Proteomes" id="UP000547973"/>
    </source>
</evidence>
<evidence type="ECO:0000256" key="1">
    <source>
        <dbReference type="ARBA" id="ARBA00022679"/>
    </source>
</evidence>
<reference evidence="4 5" key="1">
    <citation type="submission" date="2020-07" db="EMBL/GenBank/DDBJ databases">
        <title>Sequencing the genomes of 1000 actinobacteria strains.</title>
        <authorList>
            <person name="Klenk H.-P."/>
        </authorList>
    </citation>
    <scope>NUCLEOTIDE SEQUENCE [LARGE SCALE GENOMIC DNA]</scope>
    <source>
        <strain evidence="4 5">DSM 19970</strain>
    </source>
</reference>
<accession>A0A7Y9ZAN1</accession>
<dbReference type="InterPro" id="IPR050832">
    <property type="entry name" value="Bact_Acetyltransf"/>
</dbReference>
<keyword evidence="5" id="KW-1185">Reference proteome</keyword>
<dbReference type="PROSITE" id="PS51186">
    <property type="entry name" value="GNAT"/>
    <property type="match status" value="1"/>
</dbReference>
<dbReference type="GO" id="GO:0016747">
    <property type="term" value="F:acyltransferase activity, transferring groups other than amino-acyl groups"/>
    <property type="evidence" value="ECO:0007669"/>
    <property type="project" value="InterPro"/>
</dbReference>
<evidence type="ECO:0000313" key="4">
    <source>
        <dbReference type="EMBL" id="NYI41691.1"/>
    </source>
</evidence>
<dbReference type="RefSeq" id="WP_179398047.1">
    <property type="nucleotide sequence ID" value="NZ_JACBZO010000001.1"/>
</dbReference>
<feature type="domain" description="N-acetyltransferase" evidence="3">
    <location>
        <begin position="6"/>
        <end position="155"/>
    </location>
</feature>
<keyword evidence="2" id="KW-0012">Acyltransferase</keyword>
<dbReference type="Pfam" id="PF00583">
    <property type="entry name" value="Acetyltransf_1"/>
    <property type="match status" value="1"/>
</dbReference>
<evidence type="ECO:0000259" key="3">
    <source>
        <dbReference type="PROSITE" id="PS51186"/>
    </source>
</evidence>
<dbReference type="Gene3D" id="3.40.630.30">
    <property type="match status" value="1"/>
</dbReference>
<comment type="caution">
    <text evidence="4">The sequence shown here is derived from an EMBL/GenBank/DDBJ whole genome shotgun (WGS) entry which is preliminary data.</text>
</comment>
<evidence type="ECO:0000256" key="2">
    <source>
        <dbReference type="ARBA" id="ARBA00023315"/>
    </source>
</evidence>
<dbReference type="CDD" id="cd04301">
    <property type="entry name" value="NAT_SF"/>
    <property type="match status" value="1"/>
</dbReference>
<dbReference type="InterPro" id="IPR000182">
    <property type="entry name" value="GNAT_dom"/>
</dbReference>
<dbReference type="PANTHER" id="PTHR43877">
    <property type="entry name" value="AMINOALKYLPHOSPHONATE N-ACETYLTRANSFERASE-RELATED-RELATED"/>
    <property type="match status" value="1"/>
</dbReference>
<dbReference type="InterPro" id="IPR016181">
    <property type="entry name" value="Acyl_CoA_acyltransferase"/>
</dbReference>
<gene>
    <name evidence="4" type="ORF">BKA03_001810</name>
</gene>
<dbReference type="Proteomes" id="UP000547973">
    <property type="component" value="Unassembled WGS sequence"/>
</dbReference>
<dbReference type="SUPFAM" id="SSF55729">
    <property type="entry name" value="Acyl-CoA N-acyltransferases (Nat)"/>
    <property type="match status" value="1"/>
</dbReference>
<sequence length="155" mass="17420">MSKTLTKVRRATGDDVPELARLLTAFNAEYDADVRPLKVLEDRFRTMPGGPGFMALLAGTPAVGFATVSLRPSIYHDGRVGLLEDLYVTPALRNEGIGATLLTRLVAIAREEGWGRLEIQVDEPDVDAMRFYERRGFTMRDHTTGDRALLWWREL</sequence>
<protein>
    <submittedName>
        <fullName evidence="4">GNAT superfamily N-acetyltransferase</fullName>
    </submittedName>
</protein>
<proteinExistence type="predicted"/>
<name>A0A7Y9ZAN1_9MICO</name>